<dbReference type="GO" id="GO:0120536">
    <property type="term" value="F:heptaprenylglyceryl phosphate synthase activity"/>
    <property type="evidence" value="ECO:0007669"/>
    <property type="project" value="UniProtKB-ARBA"/>
</dbReference>
<keyword evidence="11" id="KW-1185">Reference proteome</keyword>
<dbReference type="InterPro" id="IPR008205">
    <property type="entry name" value="GGGP_HepGP_synthase"/>
</dbReference>
<evidence type="ECO:0000256" key="7">
    <source>
        <dbReference type="ARBA" id="ARBA00023209"/>
    </source>
</evidence>
<comment type="catalytic activity">
    <reaction evidence="9">
        <text>sn-glycerol 1-phosphate + (2E,6E,10E)-geranylgeranyl diphosphate = sn-3-O-(geranylgeranyl)glycerol 1-phosphate + diphosphate</text>
        <dbReference type="Rhea" id="RHEA:23404"/>
        <dbReference type="ChEBI" id="CHEBI:33019"/>
        <dbReference type="ChEBI" id="CHEBI:57677"/>
        <dbReference type="ChEBI" id="CHEBI:57685"/>
        <dbReference type="ChEBI" id="CHEBI:58756"/>
        <dbReference type="EC" id="2.5.1.41"/>
    </reaction>
</comment>
<evidence type="ECO:0000256" key="2">
    <source>
        <dbReference type="ARBA" id="ARBA00022516"/>
    </source>
</evidence>
<dbReference type="RefSeq" id="WP_158205784.1">
    <property type="nucleotide sequence ID" value="NZ_WSZK01000030.1"/>
</dbReference>
<organism evidence="10 11">
    <name type="scientific">Halomarina oriensis</name>
    <dbReference type="NCBI Taxonomy" id="671145"/>
    <lineage>
        <taxon>Archaea</taxon>
        <taxon>Methanobacteriati</taxon>
        <taxon>Methanobacteriota</taxon>
        <taxon>Stenosarchaea group</taxon>
        <taxon>Halobacteria</taxon>
        <taxon>Halobacteriales</taxon>
        <taxon>Natronomonadaceae</taxon>
        <taxon>Halomarina</taxon>
    </lineage>
</organism>
<dbReference type="AlphaFoldDB" id="A0A6B0GWL0"/>
<accession>A0A6B0GWL0</accession>
<dbReference type="GO" id="GO:0047294">
    <property type="term" value="F:phosphoglycerol geranylgeranyltransferase activity"/>
    <property type="evidence" value="ECO:0007669"/>
    <property type="project" value="UniProtKB-EC"/>
</dbReference>
<dbReference type="OrthoDB" id="49758at2157"/>
<dbReference type="GO" id="GO:0046872">
    <property type="term" value="F:metal ion binding"/>
    <property type="evidence" value="ECO:0007669"/>
    <property type="project" value="UniProtKB-KW"/>
</dbReference>
<evidence type="ECO:0000256" key="8">
    <source>
        <dbReference type="ARBA" id="ARBA00023264"/>
    </source>
</evidence>
<dbReference type="EMBL" id="WSZK01000030">
    <property type="protein sequence ID" value="MWG36128.1"/>
    <property type="molecule type" value="Genomic_DNA"/>
</dbReference>
<keyword evidence="2" id="KW-0444">Lipid biosynthesis</keyword>
<sequence>MTRDSSVLGVARTVGGAVGIAGRHLFRVDSNPVPSEWSHVTKVDPEPEKLLPVLYPLYLQHTDVLSVGGSRSVDQRTTEETFHLLEWTPKPTIHEPSGAQHVSSTTIESATFLAVPEVLNGDSNALVGTLGEGIEYIRESLAPETLDGVLPRWTPDAVSDRLADFLTSWLLHEAVFEAYIIQNPDSAAAREANVTASDCLTVEEARQRAMAAERHLESEILYLEYSGTFGGEEAAATLDAIRDATTWSRLWYGGGLDSRENARAMLAAGADAVVVGNVFHDIAAAERSICTRAADDLTADADEAAVREWVDRHVDVDAFPAVQYLETIPSVDDPAETARAYLVATVAVWMHVLDDGPTPSESLPERYRSVAGPTHADGDDDVRVDEYLDALTSALSRADGGPTGVPVTHLSIHDVVDG</sequence>
<proteinExistence type="predicted"/>
<dbReference type="PANTHER" id="PTHR40029:SF2">
    <property type="entry name" value="HEPTAPRENYLGLYCERYL PHOSPHATE SYNTHASE"/>
    <property type="match status" value="1"/>
</dbReference>
<evidence type="ECO:0000256" key="3">
    <source>
        <dbReference type="ARBA" id="ARBA00022679"/>
    </source>
</evidence>
<dbReference type="EC" id="2.5.1.41" evidence="1"/>
<gene>
    <name evidence="10" type="ORF">GQS65_16815</name>
</gene>
<keyword evidence="5" id="KW-0460">Magnesium</keyword>
<comment type="caution">
    <text evidence="10">The sequence shown here is derived from an EMBL/GenBank/DDBJ whole genome shotgun (WGS) entry which is preliminary data.</text>
</comment>
<keyword evidence="6" id="KW-0443">Lipid metabolism</keyword>
<dbReference type="InterPro" id="IPR038597">
    <property type="entry name" value="GGGP/HepGP_synthase_sf"/>
</dbReference>
<evidence type="ECO:0000256" key="5">
    <source>
        <dbReference type="ARBA" id="ARBA00022842"/>
    </source>
</evidence>
<dbReference type="InterPro" id="IPR039074">
    <property type="entry name" value="GGGP/HepGP_synthase_I"/>
</dbReference>
<keyword evidence="4" id="KW-0479">Metal-binding</keyword>
<protein>
    <recommendedName>
        <fullName evidence="1">phosphoglycerol geranylgeranyltransferase</fullName>
        <ecNumber evidence="1">2.5.1.41</ecNumber>
    </recommendedName>
</protein>
<evidence type="ECO:0000313" key="10">
    <source>
        <dbReference type="EMBL" id="MWG36128.1"/>
    </source>
</evidence>
<dbReference type="SUPFAM" id="SSF51395">
    <property type="entry name" value="FMN-linked oxidoreductases"/>
    <property type="match status" value="1"/>
</dbReference>
<keyword evidence="7" id="KW-0594">Phospholipid biosynthesis</keyword>
<keyword evidence="8" id="KW-1208">Phospholipid metabolism</keyword>
<dbReference type="Proteomes" id="UP000451471">
    <property type="component" value="Unassembled WGS sequence"/>
</dbReference>
<reference evidence="10 11" key="1">
    <citation type="submission" date="2019-12" db="EMBL/GenBank/DDBJ databases">
        <title>Halocatena pleomorpha gen. nov. sp. nov., an extremely halophilic archaeon of family Halobacteriaceae isolated from saltpan soil.</title>
        <authorList>
            <person name="Pal Y."/>
            <person name="Verma A."/>
            <person name="Krishnamurthi S."/>
            <person name="Kumar P."/>
        </authorList>
    </citation>
    <scope>NUCLEOTIDE SEQUENCE [LARGE SCALE GENOMIC DNA]</scope>
    <source>
        <strain evidence="10 11">JCM 16495</strain>
    </source>
</reference>
<dbReference type="PANTHER" id="PTHR40029">
    <property type="match status" value="1"/>
</dbReference>
<evidence type="ECO:0000256" key="4">
    <source>
        <dbReference type="ARBA" id="ARBA00022723"/>
    </source>
</evidence>
<name>A0A6B0GWL0_9EURY</name>
<evidence type="ECO:0000256" key="9">
    <source>
        <dbReference type="ARBA" id="ARBA00047288"/>
    </source>
</evidence>
<dbReference type="GO" id="GO:0046474">
    <property type="term" value="P:glycerophospholipid biosynthetic process"/>
    <property type="evidence" value="ECO:0007669"/>
    <property type="project" value="UniProtKB-ARBA"/>
</dbReference>
<evidence type="ECO:0000313" key="11">
    <source>
        <dbReference type="Proteomes" id="UP000451471"/>
    </source>
</evidence>
<evidence type="ECO:0000256" key="6">
    <source>
        <dbReference type="ARBA" id="ARBA00023098"/>
    </source>
</evidence>
<evidence type="ECO:0000256" key="1">
    <source>
        <dbReference type="ARBA" id="ARBA00012676"/>
    </source>
</evidence>
<dbReference type="Pfam" id="PF01884">
    <property type="entry name" value="PcrB"/>
    <property type="match status" value="1"/>
</dbReference>
<keyword evidence="3" id="KW-0808">Transferase</keyword>
<dbReference type="Gene3D" id="3.20.20.390">
    <property type="entry name" value="FMN-linked oxidoreductases"/>
    <property type="match status" value="1"/>
</dbReference>